<dbReference type="SUPFAM" id="SSF52540">
    <property type="entry name" value="P-loop containing nucleoside triphosphate hydrolases"/>
    <property type="match status" value="1"/>
</dbReference>
<keyword evidence="1" id="KW-0547">Nucleotide-binding</keyword>
<proteinExistence type="predicted"/>
<evidence type="ECO:0000256" key="3">
    <source>
        <dbReference type="ARBA" id="ARBA00022806"/>
    </source>
</evidence>
<dbReference type="GO" id="GO:0003723">
    <property type="term" value="F:RNA binding"/>
    <property type="evidence" value="ECO:0007669"/>
    <property type="project" value="TreeGrafter"/>
</dbReference>
<dbReference type="Pfam" id="PF00271">
    <property type="entry name" value="Helicase_C"/>
    <property type="match status" value="1"/>
</dbReference>
<keyword evidence="7" id="KW-1185">Reference proteome</keyword>
<protein>
    <recommendedName>
        <fullName evidence="5">Helicase C-terminal domain-containing protein</fullName>
    </recommendedName>
</protein>
<dbReference type="HOGENOM" id="CLU_1297122_0_0_1"/>
<dbReference type="AlphaFoldDB" id="A0A098VPP2"/>
<dbReference type="Gene3D" id="3.40.50.300">
    <property type="entry name" value="P-loop containing nucleotide triphosphate hydrolases"/>
    <property type="match status" value="1"/>
</dbReference>
<dbReference type="PANTHER" id="PTHR18934">
    <property type="entry name" value="ATP-DEPENDENT RNA HELICASE"/>
    <property type="match status" value="1"/>
</dbReference>
<evidence type="ECO:0000259" key="5">
    <source>
        <dbReference type="PROSITE" id="PS51194"/>
    </source>
</evidence>
<dbReference type="RefSeq" id="XP_013237429.1">
    <property type="nucleotide sequence ID" value="XM_013381975.1"/>
</dbReference>
<evidence type="ECO:0000313" key="6">
    <source>
        <dbReference type="EMBL" id="KGG50993.1"/>
    </source>
</evidence>
<keyword evidence="2" id="KW-0378">Hydrolase</keyword>
<dbReference type="PANTHER" id="PTHR18934:SF99">
    <property type="entry name" value="ATP-DEPENDENT RNA HELICASE DHX37-RELATED"/>
    <property type="match status" value="1"/>
</dbReference>
<evidence type="ECO:0000256" key="1">
    <source>
        <dbReference type="ARBA" id="ARBA00022741"/>
    </source>
</evidence>
<dbReference type="GeneID" id="25260121"/>
<accession>A0A098VPP2</accession>
<feature type="non-terminal residue" evidence="6">
    <location>
        <position position="1"/>
    </location>
</feature>
<dbReference type="InterPro" id="IPR001650">
    <property type="entry name" value="Helicase_C-like"/>
</dbReference>
<keyword evidence="3" id="KW-0347">Helicase</keyword>
<gene>
    <name evidence="6" type="ORF">DI09_499p10</name>
</gene>
<name>A0A098VPP2_9MICR</name>
<dbReference type="GO" id="GO:0005524">
    <property type="term" value="F:ATP binding"/>
    <property type="evidence" value="ECO:0007669"/>
    <property type="project" value="UniProtKB-KW"/>
</dbReference>
<evidence type="ECO:0000313" key="7">
    <source>
        <dbReference type="Proteomes" id="UP000029725"/>
    </source>
</evidence>
<dbReference type="VEuPathDB" id="MicrosporidiaDB:DI09_499p10"/>
<comment type="caution">
    <text evidence="6">The sequence shown here is derived from an EMBL/GenBank/DDBJ whole genome shotgun (WGS) entry which is preliminary data.</text>
</comment>
<dbReference type="EMBL" id="JMKJ01000438">
    <property type="protein sequence ID" value="KGG50993.1"/>
    <property type="molecule type" value="Genomic_DNA"/>
</dbReference>
<organism evidence="6 7">
    <name type="scientific">Mitosporidium daphniae</name>
    <dbReference type="NCBI Taxonomy" id="1485682"/>
    <lineage>
        <taxon>Eukaryota</taxon>
        <taxon>Fungi</taxon>
        <taxon>Fungi incertae sedis</taxon>
        <taxon>Microsporidia</taxon>
        <taxon>Mitosporidium</taxon>
    </lineage>
</organism>
<reference evidence="6 7" key="1">
    <citation type="submission" date="2014-04" db="EMBL/GenBank/DDBJ databases">
        <title>A new species of microsporidia sheds light on the evolution of extreme parasitism.</title>
        <authorList>
            <person name="Haag K.L."/>
            <person name="James T.Y."/>
            <person name="Larsson R."/>
            <person name="Schaer T.M."/>
            <person name="Refardt D."/>
            <person name="Pombert J.-F."/>
            <person name="Ebert D."/>
        </authorList>
    </citation>
    <scope>NUCLEOTIDE SEQUENCE [LARGE SCALE GENOMIC DNA]</scope>
    <source>
        <strain evidence="6 7">UGP3</strain>
        <tissue evidence="6">Spores</tissue>
    </source>
</reference>
<sequence>AIHFINRQLFLSHASQNGSILVFLPGRSEIYSIIERIKNLGQNDGIHDMDPEISQFKDLPKLELLPLHAGIDNEIQEKIFSPPPTCTFTRRVILSTNVAETSITIDHVVAVIDSGLFKQKIYDPIEKMERLVTSRISKAQAIQRAGRAGRTQNGQVLRLYTQDEFTKFIPQTVPEILKGRWETHLLFLSALGIEKIEDFDFPGRDIVIASPVL</sequence>
<dbReference type="CDD" id="cd18791">
    <property type="entry name" value="SF2_C_RHA"/>
    <property type="match status" value="1"/>
</dbReference>
<dbReference type="Proteomes" id="UP000029725">
    <property type="component" value="Unassembled WGS sequence"/>
</dbReference>
<evidence type="ECO:0000256" key="4">
    <source>
        <dbReference type="ARBA" id="ARBA00022840"/>
    </source>
</evidence>
<dbReference type="InterPro" id="IPR027417">
    <property type="entry name" value="P-loop_NTPase"/>
</dbReference>
<dbReference type="SMART" id="SM00490">
    <property type="entry name" value="HELICc"/>
    <property type="match status" value="1"/>
</dbReference>
<dbReference type="GO" id="GO:0004386">
    <property type="term" value="F:helicase activity"/>
    <property type="evidence" value="ECO:0007669"/>
    <property type="project" value="UniProtKB-KW"/>
</dbReference>
<evidence type="ECO:0000256" key="2">
    <source>
        <dbReference type="ARBA" id="ARBA00022801"/>
    </source>
</evidence>
<keyword evidence="4" id="KW-0067">ATP-binding</keyword>
<feature type="non-terminal residue" evidence="6">
    <location>
        <position position="213"/>
    </location>
</feature>
<dbReference type="OrthoDB" id="10253254at2759"/>
<dbReference type="GO" id="GO:0016787">
    <property type="term" value="F:hydrolase activity"/>
    <property type="evidence" value="ECO:0007669"/>
    <property type="project" value="UniProtKB-KW"/>
</dbReference>
<dbReference type="PROSITE" id="PS51194">
    <property type="entry name" value="HELICASE_CTER"/>
    <property type="match status" value="1"/>
</dbReference>
<feature type="domain" description="Helicase C-terminal" evidence="5">
    <location>
        <begin position="1"/>
        <end position="192"/>
    </location>
</feature>